<protein>
    <submittedName>
        <fullName evidence="1">Uncharacterized protein</fullName>
    </submittedName>
</protein>
<accession>A0ACB5RD75</accession>
<reference evidence="1" key="1">
    <citation type="journal article" date="2025" name="Int. J. Syst. Evol. Microbiol.">
        <title>Inconstantimicrobium mannanitabidum sp. nov., a novel member of the family Clostridiaceae isolated from anoxic soil under the treatment of reductive soil disinfestation.</title>
        <authorList>
            <person name="Ueki A."/>
            <person name="Tonouchi A."/>
            <person name="Honma S."/>
            <person name="Kaku N."/>
            <person name="Ueki K."/>
        </authorList>
    </citation>
    <scope>NUCLEOTIDE SEQUENCE</scope>
    <source>
        <strain evidence="1">TW13</strain>
    </source>
</reference>
<name>A0ACB5RD75_9CLOT</name>
<proteinExistence type="predicted"/>
<evidence type="ECO:0000313" key="1">
    <source>
        <dbReference type="EMBL" id="GKX67214.1"/>
    </source>
</evidence>
<evidence type="ECO:0000313" key="2">
    <source>
        <dbReference type="Proteomes" id="UP001058074"/>
    </source>
</evidence>
<keyword evidence="2" id="KW-1185">Reference proteome</keyword>
<comment type="caution">
    <text evidence="1">The sequence shown here is derived from an EMBL/GenBank/DDBJ whole genome shotgun (WGS) entry which is preliminary data.</text>
</comment>
<dbReference type="Proteomes" id="UP001058074">
    <property type="component" value="Unassembled WGS sequence"/>
</dbReference>
<organism evidence="1 2">
    <name type="scientific">Inconstantimicrobium mannanitabidum</name>
    <dbReference type="NCBI Taxonomy" id="1604901"/>
    <lineage>
        <taxon>Bacteria</taxon>
        <taxon>Bacillati</taxon>
        <taxon>Bacillota</taxon>
        <taxon>Clostridia</taxon>
        <taxon>Eubacteriales</taxon>
        <taxon>Clostridiaceae</taxon>
        <taxon>Inconstantimicrobium</taxon>
    </lineage>
</organism>
<sequence>MKDIKNTKDSSWNETTSDPSSHNSLGATASDPSSPNYREIEKNKAIQDSPYGKYEPSVHTTHK</sequence>
<gene>
    <name evidence="1" type="ORF">rsdtw13_24720</name>
</gene>
<dbReference type="EMBL" id="BROD01000001">
    <property type="protein sequence ID" value="GKX67214.1"/>
    <property type="molecule type" value="Genomic_DNA"/>
</dbReference>